<dbReference type="GO" id="GO:0002949">
    <property type="term" value="P:tRNA threonylcarbamoyladenosine modification"/>
    <property type="evidence" value="ECO:0007669"/>
    <property type="project" value="InterPro"/>
</dbReference>
<dbReference type="Pfam" id="PF02367">
    <property type="entry name" value="TsaE"/>
    <property type="match status" value="1"/>
</dbReference>
<reference evidence="11 12" key="1">
    <citation type="submission" date="2018-12" db="EMBL/GenBank/DDBJ databases">
        <title>First genome draft of Desulfovibrio legallis sp. nov.</title>
        <authorList>
            <person name="Ben Dhia O."/>
            <person name="Najjari A."/>
            <person name="Ferjani R."/>
            <person name="Fhoula I."/>
            <person name="Fardeau M.-L."/>
            <person name="Boudabbous A."/>
            <person name="Ouzari H.I."/>
        </authorList>
    </citation>
    <scope>NUCLEOTIDE SEQUENCE [LARGE SCALE GENOMIC DNA]</scope>
    <source>
        <strain evidence="11 12">H1T</strain>
    </source>
</reference>
<dbReference type="EMBL" id="SIXC01000006">
    <property type="protein sequence ID" value="TBH79876.1"/>
    <property type="molecule type" value="Genomic_DNA"/>
</dbReference>
<dbReference type="GO" id="GO:0046872">
    <property type="term" value="F:metal ion binding"/>
    <property type="evidence" value="ECO:0007669"/>
    <property type="project" value="UniProtKB-KW"/>
</dbReference>
<dbReference type="Gene3D" id="3.40.50.300">
    <property type="entry name" value="P-loop containing nucleotide triphosphate hydrolases"/>
    <property type="match status" value="1"/>
</dbReference>
<evidence type="ECO:0000256" key="6">
    <source>
        <dbReference type="ARBA" id="ARBA00022723"/>
    </source>
</evidence>
<evidence type="ECO:0000256" key="1">
    <source>
        <dbReference type="ARBA" id="ARBA00004496"/>
    </source>
</evidence>
<evidence type="ECO:0000256" key="4">
    <source>
        <dbReference type="ARBA" id="ARBA00022490"/>
    </source>
</evidence>
<dbReference type="Proteomes" id="UP000292919">
    <property type="component" value="Unassembled WGS sequence"/>
</dbReference>
<dbReference type="AlphaFoldDB" id="A0A6H3FB05"/>
<proteinExistence type="inferred from homology"/>
<keyword evidence="12" id="KW-1185">Reference proteome</keyword>
<evidence type="ECO:0000313" key="11">
    <source>
        <dbReference type="EMBL" id="TBH79876.1"/>
    </source>
</evidence>
<keyword evidence="11" id="KW-0808">Transferase</keyword>
<keyword evidence="9" id="KW-0460">Magnesium</keyword>
<comment type="subcellular location">
    <subcellularLocation>
        <location evidence="1">Cytoplasm</location>
    </subcellularLocation>
</comment>
<sequence>MAVVTLHSLADTRRLGRLLAAGLRELGPVALLLRGPLGSGKTTLTAALTAALPGGDLAEVGSPSFTICNYYPTTPPVLHADLYRSPGSPPEELEEALDDGRSQVILEWAEYLPPQLLPEEYLDISVDACEKGRLLTLTAHGPRAEALLRQTCGQWPGGEA</sequence>
<name>A0A6H3FB05_9BACT</name>
<evidence type="ECO:0000256" key="7">
    <source>
        <dbReference type="ARBA" id="ARBA00022741"/>
    </source>
</evidence>
<keyword evidence="4" id="KW-0963">Cytoplasm</keyword>
<evidence type="ECO:0000256" key="3">
    <source>
        <dbReference type="ARBA" id="ARBA00019010"/>
    </source>
</evidence>
<dbReference type="InterPro" id="IPR027417">
    <property type="entry name" value="P-loop_NTPase"/>
</dbReference>
<dbReference type="RefSeq" id="WP_118229174.1">
    <property type="nucleotide sequence ID" value="NZ_JAQDZC010000004.1"/>
</dbReference>
<dbReference type="GO" id="GO:0005524">
    <property type="term" value="F:ATP binding"/>
    <property type="evidence" value="ECO:0007669"/>
    <property type="project" value="UniProtKB-KW"/>
</dbReference>
<gene>
    <name evidence="11" type="ORF">EB812_06200</name>
</gene>
<evidence type="ECO:0000256" key="2">
    <source>
        <dbReference type="ARBA" id="ARBA00007599"/>
    </source>
</evidence>
<dbReference type="PANTHER" id="PTHR33540">
    <property type="entry name" value="TRNA THREONYLCARBAMOYLADENOSINE BIOSYNTHESIS PROTEIN TSAE"/>
    <property type="match status" value="1"/>
</dbReference>
<dbReference type="SUPFAM" id="SSF52540">
    <property type="entry name" value="P-loop containing nucleoside triphosphate hydrolases"/>
    <property type="match status" value="1"/>
</dbReference>
<accession>A0A6H3FB05</accession>
<dbReference type="PANTHER" id="PTHR33540:SF2">
    <property type="entry name" value="TRNA THREONYLCARBAMOYLADENOSINE BIOSYNTHESIS PROTEIN TSAE"/>
    <property type="match status" value="1"/>
</dbReference>
<keyword evidence="6" id="KW-0479">Metal-binding</keyword>
<protein>
    <recommendedName>
        <fullName evidence="3">tRNA threonylcarbamoyladenosine biosynthesis protein TsaE</fullName>
    </recommendedName>
    <alternativeName>
        <fullName evidence="10">t(6)A37 threonylcarbamoyladenosine biosynthesis protein TsaE</fullName>
    </alternativeName>
</protein>
<comment type="similarity">
    <text evidence="2">Belongs to the TsaE family.</text>
</comment>
<evidence type="ECO:0000256" key="9">
    <source>
        <dbReference type="ARBA" id="ARBA00022842"/>
    </source>
</evidence>
<organism evidence="11 12">
    <name type="scientific">Desulfovibrio legallii</name>
    <dbReference type="NCBI Taxonomy" id="571438"/>
    <lineage>
        <taxon>Bacteria</taxon>
        <taxon>Pseudomonadati</taxon>
        <taxon>Thermodesulfobacteriota</taxon>
        <taxon>Desulfovibrionia</taxon>
        <taxon>Desulfovibrionales</taxon>
        <taxon>Desulfovibrionaceae</taxon>
        <taxon>Desulfovibrio</taxon>
    </lineage>
</organism>
<evidence type="ECO:0000256" key="5">
    <source>
        <dbReference type="ARBA" id="ARBA00022694"/>
    </source>
</evidence>
<dbReference type="GO" id="GO:0016740">
    <property type="term" value="F:transferase activity"/>
    <property type="evidence" value="ECO:0007669"/>
    <property type="project" value="UniProtKB-KW"/>
</dbReference>
<evidence type="ECO:0000256" key="10">
    <source>
        <dbReference type="ARBA" id="ARBA00032441"/>
    </source>
</evidence>
<keyword evidence="7" id="KW-0547">Nucleotide-binding</keyword>
<comment type="caution">
    <text evidence="11">The sequence shown here is derived from an EMBL/GenBank/DDBJ whole genome shotgun (WGS) entry which is preliminary data.</text>
</comment>
<dbReference type="GO" id="GO:0005737">
    <property type="term" value="C:cytoplasm"/>
    <property type="evidence" value="ECO:0007669"/>
    <property type="project" value="UniProtKB-SubCell"/>
</dbReference>
<keyword evidence="8" id="KW-0067">ATP-binding</keyword>
<dbReference type="InterPro" id="IPR003442">
    <property type="entry name" value="T6A_TsaE"/>
</dbReference>
<evidence type="ECO:0000256" key="8">
    <source>
        <dbReference type="ARBA" id="ARBA00022840"/>
    </source>
</evidence>
<keyword evidence="5" id="KW-0819">tRNA processing</keyword>
<evidence type="ECO:0000313" key="12">
    <source>
        <dbReference type="Proteomes" id="UP000292919"/>
    </source>
</evidence>